<dbReference type="EMBL" id="JACEFF010000711">
    <property type="protein sequence ID" value="KAH9632420.1"/>
    <property type="molecule type" value="Genomic_DNA"/>
</dbReference>
<gene>
    <name evidence="2" type="ORF">HF086_010813</name>
</gene>
<reference evidence="2" key="1">
    <citation type="journal article" date="2021" name="G3 (Bethesda)">
        <title>Genome and transcriptome analysis of the beet armyworm Spodoptera exigua reveals targets for pest control. .</title>
        <authorList>
            <person name="Simon S."/>
            <person name="Breeschoten T."/>
            <person name="Jansen H.J."/>
            <person name="Dirks R.P."/>
            <person name="Schranz M.E."/>
            <person name="Ros V.I.D."/>
        </authorList>
    </citation>
    <scope>NUCLEOTIDE SEQUENCE</scope>
    <source>
        <strain evidence="2">TB_SE_WUR_2020</strain>
    </source>
</reference>
<proteinExistence type="predicted"/>
<dbReference type="AlphaFoldDB" id="A0A922SCC3"/>
<evidence type="ECO:0000313" key="3">
    <source>
        <dbReference type="Proteomes" id="UP000814243"/>
    </source>
</evidence>
<name>A0A922SCC3_SPOEX</name>
<feature type="region of interest" description="Disordered" evidence="1">
    <location>
        <begin position="1"/>
        <end position="41"/>
    </location>
</feature>
<sequence>MALADQEVKSDIAEGDQEVKSAKEKSDDESLEGKKTHTTAKVTRITKCTTSSPLPKLSDGFFPCKMNIMIIILWINQAQKRRQRLSGM</sequence>
<protein>
    <submittedName>
        <fullName evidence="2">Uncharacterized protein</fullName>
    </submittedName>
</protein>
<accession>A0A922SCC3</accession>
<evidence type="ECO:0000256" key="1">
    <source>
        <dbReference type="SAM" id="MobiDB-lite"/>
    </source>
</evidence>
<organism evidence="2 3">
    <name type="scientific">Spodoptera exigua</name>
    <name type="common">Beet armyworm</name>
    <name type="synonym">Noctua fulgens</name>
    <dbReference type="NCBI Taxonomy" id="7107"/>
    <lineage>
        <taxon>Eukaryota</taxon>
        <taxon>Metazoa</taxon>
        <taxon>Ecdysozoa</taxon>
        <taxon>Arthropoda</taxon>
        <taxon>Hexapoda</taxon>
        <taxon>Insecta</taxon>
        <taxon>Pterygota</taxon>
        <taxon>Neoptera</taxon>
        <taxon>Endopterygota</taxon>
        <taxon>Lepidoptera</taxon>
        <taxon>Glossata</taxon>
        <taxon>Ditrysia</taxon>
        <taxon>Noctuoidea</taxon>
        <taxon>Noctuidae</taxon>
        <taxon>Amphipyrinae</taxon>
        <taxon>Spodoptera</taxon>
    </lineage>
</organism>
<dbReference type="Proteomes" id="UP000814243">
    <property type="component" value="Unassembled WGS sequence"/>
</dbReference>
<evidence type="ECO:0000313" key="2">
    <source>
        <dbReference type="EMBL" id="KAH9632420.1"/>
    </source>
</evidence>
<comment type="caution">
    <text evidence="2">The sequence shown here is derived from an EMBL/GenBank/DDBJ whole genome shotgun (WGS) entry which is preliminary data.</text>
</comment>
<feature type="compositionally biased region" description="Basic and acidic residues" evidence="1">
    <location>
        <begin position="1"/>
        <end position="35"/>
    </location>
</feature>